<evidence type="ECO:0000313" key="3">
    <source>
        <dbReference type="EnsemblPlants" id="cds.evm.model.06.537"/>
    </source>
</evidence>
<dbReference type="CDD" id="cd01650">
    <property type="entry name" value="RT_nLTR_like"/>
    <property type="match status" value="1"/>
</dbReference>
<dbReference type="SUPFAM" id="SSF56672">
    <property type="entry name" value="DNA/RNA polymerases"/>
    <property type="match status" value="1"/>
</dbReference>
<keyword evidence="1" id="KW-1133">Transmembrane helix</keyword>
<dbReference type="EnsemblPlants" id="evm.model.06.537">
    <property type="protein sequence ID" value="cds.evm.model.06.537"/>
    <property type="gene ID" value="evm.TU.06.537"/>
</dbReference>
<feature type="transmembrane region" description="Helical" evidence="1">
    <location>
        <begin position="492"/>
        <end position="516"/>
    </location>
</feature>
<dbReference type="AlphaFoldDB" id="A0A803PYR5"/>
<keyword evidence="1" id="KW-0812">Transmembrane</keyword>
<evidence type="ECO:0000313" key="4">
    <source>
        <dbReference type="Proteomes" id="UP000596661"/>
    </source>
</evidence>
<dbReference type="Pfam" id="PF00078">
    <property type="entry name" value="RVT_1"/>
    <property type="match status" value="1"/>
</dbReference>
<dbReference type="Proteomes" id="UP000596661">
    <property type="component" value="Chromosome 6"/>
</dbReference>
<keyword evidence="1" id="KW-0472">Membrane</keyword>
<evidence type="ECO:0000256" key="1">
    <source>
        <dbReference type="SAM" id="Phobius"/>
    </source>
</evidence>
<dbReference type="Gramene" id="evm.model.06.537">
    <property type="protein sequence ID" value="cds.evm.model.06.537"/>
    <property type="gene ID" value="evm.TU.06.537"/>
</dbReference>
<reference evidence="3" key="1">
    <citation type="submission" date="2018-11" db="EMBL/GenBank/DDBJ databases">
        <authorList>
            <person name="Grassa J C."/>
        </authorList>
    </citation>
    <scope>NUCLEOTIDE SEQUENCE [LARGE SCALE GENOMIC DNA]</scope>
</reference>
<dbReference type="EMBL" id="UZAU01000566">
    <property type="status" value="NOT_ANNOTATED_CDS"/>
    <property type="molecule type" value="Genomic_DNA"/>
</dbReference>
<name>A0A803PYR5_CANSA</name>
<feature type="domain" description="Reverse transcriptase" evidence="2">
    <location>
        <begin position="2"/>
        <end position="105"/>
    </location>
</feature>
<sequence>MSDFRPISLCNVVYKVVSKCLANRMKLSMNSAISENQSAFIGGRIIQDNAILGFESLHCMRKGRFGNGRKMAFKLDMSKAYDRVEWEFLEAMMEYLGFDEDWIKKEAERAGKIHGLRFGSLDIRLSHLFFADDSLIFLDANMEECKAIKEVLERYETLSGQCINFEKSEMCVGSKIKTAVAETLANYLGVSLVKNHTKYLGILKEMESMIARFLWGSTSNKHKLHWGNWKKLCRLKEQSGMGFRDLEDFNKAMLAKQGWKLITEPASLMTRVLKALYFPQGRSYFKALGGALGIVVLYVLMKMLGYQEAFPFLFAQKPCFPKNCQKEVCPWKPLVIGVKRKRRIFAMLYGFVLKPLRYGKLAGFDTQNFIHMPKAPDLLFYLWGKLPKEELLQFMGLSWLIWQRRNKLIFKHQAQEIHSWIRWALEKLDDYFVESKNSRQDRVVKVKQKWGPPPIDCVMINTDASLIVDKMGCGLSAVIRDSAGNVIVAETVFLPGIASVYLAELLLFTWGFVLLINGLSRKPLLLLIA</sequence>
<dbReference type="PANTHER" id="PTHR31635:SF196">
    <property type="entry name" value="REVERSE TRANSCRIPTASE DOMAIN-CONTAINING PROTEIN-RELATED"/>
    <property type="match status" value="1"/>
</dbReference>
<evidence type="ECO:0000259" key="2">
    <source>
        <dbReference type="Pfam" id="PF00078"/>
    </source>
</evidence>
<dbReference type="PANTHER" id="PTHR31635">
    <property type="entry name" value="REVERSE TRANSCRIPTASE DOMAIN-CONTAINING PROTEIN-RELATED"/>
    <property type="match status" value="1"/>
</dbReference>
<dbReference type="InterPro" id="IPR000477">
    <property type="entry name" value="RT_dom"/>
</dbReference>
<accession>A0A803PYR5</accession>
<proteinExistence type="predicted"/>
<organism evidence="3 4">
    <name type="scientific">Cannabis sativa</name>
    <name type="common">Hemp</name>
    <name type="synonym">Marijuana</name>
    <dbReference type="NCBI Taxonomy" id="3483"/>
    <lineage>
        <taxon>Eukaryota</taxon>
        <taxon>Viridiplantae</taxon>
        <taxon>Streptophyta</taxon>
        <taxon>Embryophyta</taxon>
        <taxon>Tracheophyta</taxon>
        <taxon>Spermatophyta</taxon>
        <taxon>Magnoliopsida</taxon>
        <taxon>eudicotyledons</taxon>
        <taxon>Gunneridae</taxon>
        <taxon>Pentapetalae</taxon>
        <taxon>rosids</taxon>
        <taxon>fabids</taxon>
        <taxon>Rosales</taxon>
        <taxon>Cannabaceae</taxon>
        <taxon>Cannabis</taxon>
    </lineage>
</organism>
<reference evidence="3" key="2">
    <citation type="submission" date="2021-03" db="UniProtKB">
        <authorList>
            <consortium name="EnsemblPlants"/>
        </authorList>
    </citation>
    <scope>IDENTIFICATION</scope>
</reference>
<keyword evidence="4" id="KW-1185">Reference proteome</keyword>
<dbReference type="InterPro" id="IPR043502">
    <property type="entry name" value="DNA/RNA_pol_sf"/>
</dbReference>
<protein>
    <recommendedName>
        <fullName evidence="2">Reverse transcriptase domain-containing protein</fullName>
    </recommendedName>
</protein>